<evidence type="ECO:0000313" key="2">
    <source>
        <dbReference type="Proteomes" id="UP001501570"/>
    </source>
</evidence>
<organism evidence="1 2">
    <name type="scientific">Rugosimonospora acidiphila</name>
    <dbReference type="NCBI Taxonomy" id="556531"/>
    <lineage>
        <taxon>Bacteria</taxon>
        <taxon>Bacillati</taxon>
        <taxon>Actinomycetota</taxon>
        <taxon>Actinomycetes</taxon>
        <taxon>Micromonosporales</taxon>
        <taxon>Micromonosporaceae</taxon>
        <taxon>Rugosimonospora</taxon>
    </lineage>
</organism>
<keyword evidence="2" id="KW-1185">Reference proteome</keyword>
<dbReference type="EMBL" id="BAABJQ010000010">
    <property type="protein sequence ID" value="GAA5188322.1"/>
    <property type="molecule type" value="Genomic_DNA"/>
</dbReference>
<reference evidence="2" key="1">
    <citation type="journal article" date="2019" name="Int. J. Syst. Evol. Microbiol.">
        <title>The Global Catalogue of Microorganisms (GCM) 10K type strain sequencing project: providing services to taxonomists for standard genome sequencing and annotation.</title>
        <authorList>
            <consortium name="The Broad Institute Genomics Platform"/>
            <consortium name="The Broad Institute Genome Sequencing Center for Infectious Disease"/>
            <person name="Wu L."/>
            <person name="Ma J."/>
        </authorList>
    </citation>
    <scope>NUCLEOTIDE SEQUENCE [LARGE SCALE GENOMIC DNA]</scope>
    <source>
        <strain evidence="2">JCM 18304</strain>
    </source>
</reference>
<name>A0ABP9RW63_9ACTN</name>
<proteinExistence type="predicted"/>
<accession>A0ABP9RW63</accession>
<sequence length="95" mass="10047">MRSVPGVVSDRRAWSVIAGRARRGGGGCRTRPYGVDIDLSKVFEIWIGLAGAGRIRRLARGHPRGLDQIESLGLTGVDARTLGLEDATCAGIDGC</sequence>
<dbReference type="Proteomes" id="UP001501570">
    <property type="component" value="Unassembled WGS sequence"/>
</dbReference>
<evidence type="ECO:0000313" key="1">
    <source>
        <dbReference type="EMBL" id="GAA5188322.1"/>
    </source>
</evidence>
<dbReference type="RefSeq" id="WP_345631413.1">
    <property type="nucleotide sequence ID" value="NZ_BAABJQ010000010.1"/>
</dbReference>
<comment type="caution">
    <text evidence="1">The sequence shown here is derived from an EMBL/GenBank/DDBJ whole genome shotgun (WGS) entry which is preliminary data.</text>
</comment>
<protein>
    <submittedName>
        <fullName evidence="1">Uncharacterized protein</fullName>
    </submittedName>
</protein>
<gene>
    <name evidence="1" type="ORF">GCM10023322_38840</name>
</gene>